<evidence type="ECO:0000256" key="13">
    <source>
        <dbReference type="ARBA" id="ARBA00023237"/>
    </source>
</evidence>
<evidence type="ECO:0000256" key="12">
    <source>
        <dbReference type="ARBA" id="ARBA00023139"/>
    </source>
</evidence>
<evidence type="ECO:0000256" key="3">
    <source>
        <dbReference type="ARBA" id="ARBA00022448"/>
    </source>
</evidence>
<evidence type="ECO:0000256" key="7">
    <source>
        <dbReference type="ARBA" id="ARBA00022729"/>
    </source>
</evidence>
<keyword evidence="13" id="KW-0998">Cell outer membrane</keyword>
<evidence type="ECO:0000256" key="10">
    <source>
        <dbReference type="ARBA" id="ARBA00023114"/>
    </source>
</evidence>
<keyword evidence="11" id="KW-0472">Membrane</keyword>
<evidence type="ECO:0000259" key="15">
    <source>
        <dbReference type="Pfam" id="PF02563"/>
    </source>
</evidence>
<keyword evidence="14" id="KW-0449">Lipoprotein</keyword>
<evidence type="ECO:0000313" key="18">
    <source>
        <dbReference type="Proteomes" id="UP001308005"/>
    </source>
</evidence>
<evidence type="ECO:0000256" key="14">
    <source>
        <dbReference type="ARBA" id="ARBA00023288"/>
    </source>
</evidence>
<keyword evidence="12" id="KW-0564">Palmitate</keyword>
<keyword evidence="4" id="KW-1134">Transmembrane beta strand</keyword>
<name>A0ABU6D2M5_9GAMM</name>
<evidence type="ECO:0000313" key="17">
    <source>
        <dbReference type="EMBL" id="MEB4593334.1"/>
    </source>
</evidence>
<dbReference type="InterPro" id="IPR003715">
    <property type="entry name" value="Poly_export_N"/>
</dbReference>
<keyword evidence="7" id="KW-0732">Signal</keyword>
<accession>A0ABU6D2M5</accession>
<dbReference type="Pfam" id="PF22461">
    <property type="entry name" value="SLBB_2"/>
    <property type="match status" value="1"/>
</dbReference>
<evidence type="ECO:0000259" key="16">
    <source>
        <dbReference type="Pfam" id="PF22461"/>
    </source>
</evidence>
<protein>
    <submittedName>
        <fullName evidence="17">Polysaccharide biosynthesis/export family protein</fullName>
    </submittedName>
</protein>
<proteinExistence type="inferred from homology"/>
<evidence type="ECO:0000256" key="11">
    <source>
        <dbReference type="ARBA" id="ARBA00023136"/>
    </source>
</evidence>
<keyword evidence="9" id="KW-0406">Ion transport</keyword>
<reference evidence="18" key="1">
    <citation type="submission" date="2023-07" db="EMBL/GenBank/DDBJ databases">
        <title>The carbon used by Thiothrix.</title>
        <authorList>
            <person name="Chen L."/>
        </authorList>
    </citation>
    <scope>NUCLEOTIDE SEQUENCE [LARGE SCALE GENOMIC DNA]</scope>
</reference>
<gene>
    <name evidence="17" type="ORF">VSS37_20320</name>
</gene>
<feature type="domain" description="SLBB" evidence="16">
    <location>
        <begin position="93"/>
        <end position="170"/>
    </location>
</feature>
<evidence type="ECO:0000256" key="5">
    <source>
        <dbReference type="ARBA" id="ARBA00022597"/>
    </source>
</evidence>
<dbReference type="PANTHER" id="PTHR33619">
    <property type="entry name" value="POLYSACCHARIDE EXPORT PROTEIN GFCE-RELATED"/>
    <property type="match status" value="1"/>
</dbReference>
<evidence type="ECO:0000256" key="6">
    <source>
        <dbReference type="ARBA" id="ARBA00022692"/>
    </source>
</evidence>
<dbReference type="Gene3D" id="3.30.1950.10">
    <property type="entry name" value="wza like domain"/>
    <property type="match status" value="1"/>
</dbReference>
<comment type="subcellular location">
    <subcellularLocation>
        <location evidence="1">Cell outer membrane</location>
        <topology evidence="1">Multi-pass membrane protein</topology>
    </subcellularLocation>
</comment>
<dbReference type="RefSeq" id="WP_324698170.1">
    <property type="nucleotide sequence ID" value="NZ_JAYMYJ010000154.1"/>
</dbReference>
<comment type="similarity">
    <text evidence="2">Belongs to the BexD/CtrA/VexA family.</text>
</comment>
<keyword evidence="8" id="KW-0625">Polysaccharide transport</keyword>
<evidence type="ECO:0000256" key="1">
    <source>
        <dbReference type="ARBA" id="ARBA00004571"/>
    </source>
</evidence>
<dbReference type="PANTHER" id="PTHR33619:SF3">
    <property type="entry name" value="POLYSACCHARIDE EXPORT PROTEIN GFCE-RELATED"/>
    <property type="match status" value="1"/>
</dbReference>
<keyword evidence="18" id="KW-1185">Reference proteome</keyword>
<keyword evidence="10" id="KW-0626">Porin</keyword>
<dbReference type="Gene3D" id="3.10.560.10">
    <property type="entry name" value="Outer membrane lipoprotein wza domain like"/>
    <property type="match status" value="1"/>
</dbReference>
<organism evidence="17 18">
    <name type="scientific">Candidatus Thiothrix phosphatis</name>
    <dbReference type="NCBI Taxonomy" id="3112415"/>
    <lineage>
        <taxon>Bacteria</taxon>
        <taxon>Pseudomonadati</taxon>
        <taxon>Pseudomonadota</taxon>
        <taxon>Gammaproteobacteria</taxon>
        <taxon>Thiotrichales</taxon>
        <taxon>Thiotrichaceae</taxon>
        <taxon>Thiothrix</taxon>
    </lineage>
</organism>
<evidence type="ECO:0000256" key="8">
    <source>
        <dbReference type="ARBA" id="ARBA00023047"/>
    </source>
</evidence>
<dbReference type="Pfam" id="PF02563">
    <property type="entry name" value="Poly_export"/>
    <property type="match status" value="1"/>
</dbReference>
<dbReference type="InterPro" id="IPR054765">
    <property type="entry name" value="SLBB_dom"/>
</dbReference>
<keyword evidence="5" id="KW-0762">Sugar transport</keyword>
<evidence type="ECO:0000256" key="9">
    <source>
        <dbReference type="ARBA" id="ARBA00023065"/>
    </source>
</evidence>
<comment type="caution">
    <text evidence="17">The sequence shown here is derived from an EMBL/GenBank/DDBJ whole genome shotgun (WGS) entry which is preliminary data.</text>
</comment>
<dbReference type="Proteomes" id="UP001308005">
    <property type="component" value="Unassembled WGS sequence"/>
</dbReference>
<dbReference type="EMBL" id="JAYMYJ010000154">
    <property type="protein sequence ID" value="MEB4593334.1"/>
    <property type="molecule type" value="Genomic_DNA"/>
</dbReference>
<evidence type="ECO:0000256" key="2">
    <source>
        <dbReference type="ARBA" id="ARBA00009450"/>
    </source>
</evidence>
<feature type="domain" description="Polysaccharide export protein N-terminal" evidence="15">
    <location>
        <begin position="13"/>
        <end position="87"/>
    </location>
</feature>
<keyword evidence="6" id="KW-0812">Transmembrane</keyword>
<keyword evidence="3" id="KW-0813">Transport</keyword>
<evidence type="ECO:0000256" key="4">
    <source>
        <dbReference type="ARBA" id="ARBA00022452"/>
    </source>
</evidence>
<dbReference type="InterPro" id="IPR049712">
    <property type="entry name" value="Poly_export"/>
</dbReference>
<sequence length="196" mass="21653">MFSNLNELDYIAPTEQATITAGDMLDIKVFQADELSGKVRVESNGQISLPLIGAITVAGLTPIEVENKLKAQLGHKYLQNPQVTVFMETFTNQRVTLEGEVNKPGIYPVSGSVTLLQAIAMGEGLSSLADPSKVVLFHRVGNQTKAYNLNVDAIRSGKMRDPYIRGDDRIIIHRSDSRYWVKEVTNTIRGFVSPFN</sequence>